<keyword evidence="1" id="KW-0472">Membrane</keyword>
<dbReference type="Proteomes" id="UP000823561">
    <property type="component" value="Chromosome 3"/>
</dbReference>
<organism evidence="5 6">
    <name type="scientific">Alosa alosa</name>
    <name type="common">allis shad</name>
    <dbReference type="NCBI Taxonomy" id="278164"/>
    <lineage>
        <taxon>Eukaryota</taxon>
        <taxon>Metazoa</taxon>
        <taxon>Chordata</taxon>
        <taxon>Craniata</taxon>
        <taxon>Vertebrata</taxon>
        <taxon>Euteleostomi</taxon>
        <taxon>Actinopterygii</taxon>
        <taxon>Neopterygii</taxon>
        <taxon>Teleostei</taxon>
        <taxon>Clupei</taxon>
        <taxon>Clupeiformes</taxon>
        <taxon>Clupeoidei</taxon>
        <taxon>Clupeidae</taxon>
        <taxon>Alosa</taxon>
    </lineage>
</organism>
<feature type="chain" id="PRO_5043641524" description="Fibronectin type-III domain-containing protein" evidence="2">
    <location>
        <begin position="20"/>
        <end position="395"/>
    </location>
</feature>
<dbReference type="Pfam" id="PF09294">
    <property type="entry name" value="Interfer-bind"/>
    <property type="match status" value="1"/>
</dbReference>
<evidence type="ECO:0000256" key="1">
    <source>
        <dbReference type="SAM" id="Phobius"/>
    </source>
</evidence>
<evidence type="ECO:0000259" key="4">
    <source>
        <dbReference type="Pfam" id="PF09294"/>
    </source>
</evidence>
<protein>
    <recommendedName>
        <fullName evidence="7">Fibronectin type-III domain-containing protein</fullName>
    </recommendedName>
</protein>
<dbReference type="PANTHER" id="PTHR20859">
    <property type="entry name" value="INTERFERON/INTERLEUKIN RECEPTOR"/>
    <property type="match status" value="1"/>
</dbReference>
<feature type="domain" description="Fibronectin type-III" evidence="3">
    <location>
        <begin position="19"/>
        <end position="104"/>
    </location>
</feature>
<feature type="signal peptide" evidence="2">
    <location>
        <begin position="1"/>
        <end position="19"/>
    </location>
</feature>
<dbReference type="SUPFAM" id="SSF49265">
    <property type="entry name" value="Fibronectin type III"/>
    <property type="match status" value="2"/>
</dbReference>
<dbReference type="InterPro" id="IPR036116">
    <property type="entry name" value="FN3_sf"/>
</dbReference>
<dbReference type="InterPro" id="IPR015373">
    <property type="entry name" value="Interferon/interleukin_rcp_dom"/>
</dbReference>
<dbReference type="InterPro" id="IPR050650">
    <property type="entry name" value="Type-II_Cytokine-TF_Rcpt"/>
</dbReference>
<keyword evidence="2" id="KW-0732">Signal</keyword>
<feature type="transmembrane region" description="Helical" evidence="1">
    <location>
        <begin position="224"/>
        <end position="248"/>
    </location>
</feature>
<dbReference type="Gene3D" id="2.60.40.10">
    <property type="entry name" value="Immunoglobulins"/>
    <property type="match status" value="2"/>
</dbReference>
<evidence type="ECO:0000256" key="2">
    <source>
        <dbReference type="SAM" id="SignalP"/>
    </source>
</evidence>
<dbReference type="GO" id="GO:0004896">
    <property type="term" value="F:cytokine receptor activity"/>
    <property type="evidence" value="ECO:0007669"/>
    <property type="project" value="TreeGrafter"/>
</dbReference>
<dbReference type="GO" id="GO:0005886">
    <property type="term" value="C:plasma membrane"/>
    <property type="evidence" value="ECO:0007669"/>
    <property type="project" value="TreeGrafter"/>
</dbReference>
<dbReference type="InterPro" id="IPR013783">
    <property type="entry name" value="Ig-like_fold"/>
</dbReference>
<dbReference type="EMBL" id="JADWDJ010000003">
    <property type="protein sequence ID" value="KAG5282853.1"/>
    <property type="molecule type" value="Genomic_DNA"/>
</dbReference>
<keyword evidence="1" id="KW-1133">Transmembrane helix</keyword>
<proteinExistence type="predicted"/>
<evidence type="ECO:0000259" key="3">
    <source>
        <dbReference type="Pfam" id="PF01108"/>
    </source>
</evidence>
<keyword evidence="6" id="KW-1185">Reference proteome</keyword>
<reference evidence="5" key="1">
    <citation type="submission" date="2020-10" db="EMBL/GenBank/DDBJ databases">
        <title>Chromosome-scale genome assembly of the Allis shad, Alosa alosa.</title>
        <authorList>
            <person name="Margot Z."/>
            <person name="Christophe K."/>
            <person name="Cabau C."/>
            <person name="Louis A."/>
            <person name="Berthelot C."/>
            <person name="Parey E."/>
            <person name="Roest Crollius H."/>
            <person name="Montfort J."/>
            <person name="Robinson-Rechavi M."/>
            <person name="Bucao C."/>
            <person name="Bouchez O."/>
            <person name="Gislard M."/>
            <person name="Lluch J."/>
            <person name="Milhes M."/>
            <person name="Lampietro C."/>
            <person name="Lopez Roques C."/>
            <person name="Donnadieu C."/>
            <person name="Braasch I."/>
            <person name="Desvignes T."/>
            <person name="Postlethwait J."/>
            <person name="Bobe J."/>
            <person name="Guiguen Y."/>
        </authorList>
    </citation>
    <scope>NUCLEOTIDE SEQUENCE</scope>
    <source>
        <strain evidence="5">M-15738</strain>
        <tissue evidence="5">Blood</tissue>
    </source>
</reference>
<gene>
    <name evidence="5" type="ORF">AALO_G00035370</name>
</gene>
<dbReference type="InterPro" id="IPR003961">
    <property type="entry name" value="FN3_dom"/>
</dbReference>
<name>A0AAV6H6K5_9TELE</name>
<dbReference type="AlphaFoldDB" id="A0AAV6H6K5"/>
<evidence type="ECO:0008006" key="7">
    <source>
        <dbReference type="Google" id="ProtNLM"/>
    </source>
</evidence>
<evidence type="ECO:0000313" key="6">
    <source>
        <dbReference type="Proteomes" id="UP000823561"/>
    </source>
</evidence>
<dbReference type="PANTHER" id="PTHR20859:SF53">
    <property type="entry name" value="INTERLEUKIN-22 RECEPTOR SUBUNIT ALPHA-1"/>
    <property type="match status" value="1"/>
</dbReference>
<accession>A0AAV6H6K5</accession>
<sequence length="395" mass="44078">MNITGFFIFCATSTVLCRALEPSPPPYDVGLERNKALLKWRSSDSHNTTYTVQYHIGREDGVWLDLPGCVNTPEKQCDFSAIATQLYGATLQVRTQRHSVSSPWQQSKQEVGCVHTGSCSPEVVAMASPGYLSVQMDRERSDQSLQDEYEGHLSYRVLYGREREDREDMKVFCEGCVSAVRVEPLAVGERYCVQVRYLLYSKPYGSPSDPVCRLIPHSEREKELYLAVSLAAAFSVLVALSIGCYCFINCHYTHIKDYMRPCSLPDHFTEFFSGEFVQTLANPSAELQSHDLISSIEEAEFKEEEEVGTTTLSQSECLTLVDEEEERGEEEEGGGGYRDYEGSGVLLACEPVTWAIGSIVSTLASRSEVLLFMGSSPGVCRAESRRFNTTQVTPT</sequence>
<evidence type="ECO:0000313" key="5">
    <source>
        <dbReference type="EMBL" id="KAG5282853.1"/>
    </source>
</evidence>
<comment type="caution">
    <text evidence="5">The sequence shown here is derived from an EMBL/GenBank/DDBJ whole genome shotgun (WGS) entry which is preliminary data.</text>
</comment>
<dbReference type="Pfam" id="PF01108">
    <property type="entry name" value="Tissue_fac"/>
    <property type="match status" value="1"/>
</dbReference>
<feature type="domain" description="Interferon/interleukin receptor" evidence="4">
    <location>
        <begin position="133"/>
        <end position="213"/>
    </location>
</feature>
<keyword evidence="1" id="KW-0812">Transmembrane</keyword>